<dbReference type="AlphaFoldDB" id="A0A933L687"/>
<protein>
    <submittedName>
        <fullName evidence="2">DUF3828 domain-containing protein</fullName>
    </submittedName>
</protein>
<reference evidence="2" key="1">
    <citation type="submission" date="2020-07" db="EMBL/GenBank/DDBJ databases">
        <title>Huge and variable diversity of episymbiotic CPR bacteria and DPANN archaea in groundwater ecosystems.</title>
        <authorList>
            <person name="He C.Y."/>
            <person name="Keren R."/>
            <person name="Whittaker M."/>
            <person name="Farag I.F."/>
            <person name="Doudna J."/>
            <person name="Cate J.H.D."/>
            <person name="Banfield J.F."/>
        </authorList>
    </citation>
    <scope>NUCLEOTIDE SEQUENCE</scope>
    <source>
        <strain evidence="2">NC_groundwater_1586_Pr3_B-0.1um_66_15</strain>
    </source>
</reference>
<dbReference type="Proteomes" id="UP000782610">
    <property type="component" value="Unassembled WGS sequence"/>
</dbReference>
<sequence>MRALIVAVILALTSLPAVAFDDPRALVEAIYAPYQTPGAAADQDPAQYYSERLKGLISGHAAKAAGQLLDAQISAEDSGPVAPALSFNPFIDAQHSLLMDLSIGQPVVQKTKALVTVSFTNFDTATLLSLSLVRDPDGWKVDDVASLGDGENWLLSWLLQYDPFQIN</sequence>
<keyword evidence="1" id="KW-0732">Signal</keyword>
<evidence type="ECO:0000313" key="2">
    <source>
        <dbReference type="EMBL" id="MBI4923802.1"/>
    </source>
</evidence>
<accession>A0A933L687</accession>
<feature type="signal peptide" evidence="1">
    <location>
        <begin position="1"/>
        <end position="19"/>
    </location>
</feature>
<comment type="caution">
    <text evidence="2">The sequence shown here is derived from an EMBL/GenBank/DDBJ whole genome shotgun (WGS) entry which is preliminary data.</text>
</comment>
<dbReference type="Gene3D" id="3.10.450.50">
    <property type="match status" value="1"/>
</dbReference>
<organism evidence="2 3">
    <name type="scientific">Devosia nanyangense</name>
    <dbReference type="NCBI Taxonomy" id="1228055"/>
    <lineage>
        <taxon>Bacteria</taxon>
        <taxon>Pseudomonadati</taxon>
        <taxon>Pseudomonadota</taxon>
        <taxon>Alphaproteobacteria</taxon>
        <taxon>Hyphomicrobiales</taxon>
        <taxon>Devosiaceae</taxon>
        <taxon>Devosia</taxon>
    </lineage>
</organism>
<dbReference type="EMBL" id="JACRAF010000062">
    <property type="protein sequence ID" value="MBI4923802.1"/>
    <property type="molecule type" value="Genomic_DNA"/>
</dbReference>
<name>A0A933L687_9HYPH</name>
<evidence type="ECO:0000256" key="1">
    <source>
        <dbReference type="SAM" id="SignalP"/>
    </source>
</evidence>
<gene>
    <name evidence="2" type="ORF">HY834_18850</name>
</gene>
<proteinExistence type="predicted"/>
<feature type="chain" id="PRO_5037273836" evidence="1">
    <location>
        <begin position="20"/>
        <end position="167"/>
    </location>
</feature>
<evidence type="ECO:0000313" key="3">
    <source>
        <dbReference type="Proteomes" id="UP000782610"/>
    </source>
</evidence>